<feature type="chain" id="PRO_5042176446" evidence="1">
    <location>
        <begin position="21"/>
        <end position="329"/>
    </location>
</feature>
<dbReference type="Proteomes" id="UP001194580">
    <property type="component" value="Unassembled WGS sequence"/>
</dbReference>
<evidence type="ECO:0000313" key="2">
    <source>
        <dbReference type="EMBL" id="KAG0271546.1"/>
    </source>
</evidence>
<accession>A0AAD4D818</accession>
<feature type="signal peptide" evidence="1">
    <location>
        <begin position="1"/>
        <end position="20"/>
    </location>
</feature>
<name>A0AAD4D818_9FUNG</name>
<protein>
    <submittedName>
        <fullName evidence="2">Uncharacterized protein</fullName>
    </submittedName>
</protein>
<proteinExistence type="predicted"/>
<organism evidence="2 3">
    <name type="scientific">Linnemannia exigua</name>
    <dbReference type="NCBI Taxonomy" id="604196"/>
    <lineage>
        <taxon>Eukaryota</taxon>
        <taxon>Fungi</taxon>
        <taxon>Fungi incertae sedis</taxon>
        <taxon>Mucoromycota</taxon>
        <taxon>Mortierellomycotina</taxon>
        <taxon>Mortierellomycetes</taxon>
        <taxon>Mortierellales</taxon>
        <taxon>Mortierellaceae</taxon>
        <taxon>Linnemannia</taxon>
    </lineage>
</organism>
<feature type="non-terminal residue" evidence="2">
    <location>
        <position position="329"/>
    </location>
</feature>
<gene>
    <name evidence="2" type="ORF">BGZ95_000638</name>
</gene>
<dbReference type="AlphaFoldDB" id="A0AAD4D818"/>
<comment type="caution">
    <text evidence="2">The sequence shown here is derived from an EMBL/GenBank/DDBJ whole genome shotgun (WGS) entry which is preliminary data.</text>
</comment>
<dbReference type="EMBL" id="JAAAIL010001115">
    <property type="protein sequence ID" value="KAG0271546.1"/>
    <property type="molecule type" value="Genomic_DNA"/>
</dbReference>
<sequence length="329" mass="35388">MKALHITTALFLATTCTTQAVETAFGPHFGLPYVYDIAHSVTQDAVKMMTKHKKYNKAETNYFVRVGTNGIGDYGTPVSTPSDGSSGMDGPFPVFEIFDATGTVITTEAGRKPYLDSGEYNRTSSKIAYSAPYYRMKVTAGDDGEPSPNAACISSIAVSPDEKSGGSTATFAIPAELIVSVDSSVPWYYSGQESFAHTPSNDCRPVRIPGTCFWLSQFVKKDYTPVYSIEVENIAELVKVVNAPEAKLPESGAIKITRAVRPETPADPAPVAKRALGPIEFGFAYIGSQPAKVLCDSTSSVGPNFLSTSENLYCDMTTHKLYPNCESAE</sequence>
<evidence type="ECO:0000256" key="1">
    <source>
        <dbReference type="SAM" id="SignalP"/>
    </source>
</evidence>
<keyword evidence="3" id="KW-1185">Reference proteome</keyword>
<keyword evidence="1" id="KW-0732">Signal</keyword>
<evidence type="ECO:0000313" key="3">
    <source>
        <dbReference type="Proteomes" id="UP001194580"/>
    </source>
</evidence>
<reference evidence="2" key="1">
    <citation type="journal article" date="2020" name="Fungal Divers.">
        <title>Resolving the Mortierellaceae phylogeny through synthesis of multi-gene phylogenetics and phylogenomics.</title>
        <authorList>
            <person name="Vandepol N."/>
            <person name="Liber J."/>
            <person name="Desiro A."/>
            <person name="Na H."/>
            <person name="Kennedy M."/>
            <person name="Barry K."/>
            <person name="Grigoriev I.V."/>
            <person name="Miller A.N."/>
            <person name="O'Donnell K."/>
            <person name="Stajich J.E."/>
            <person name="Bonito G."/>
        </authorList>
    </citation>
    <scope>NUCLEOTIDE SEQUENCE</scope>
    <source>
        <strain evidence="2">NRRL 28262</strain>
    </source>
</reference>